<dbReference type="Proteomes" id="UP000078541">
    <property type="component" value="Unassembled WGS sequence"/>
</dbReference>
<evidence type="ECO:0000313" key="3">
    <source>
        <dbReference type="Proteomes" id="UP000078541"/>
    </source>
</evidence>
<reference evidence="2 3" key="1">
    <citation type="submission" date="2016-03" db="EMBL/GenBank/DDBJ databases">
        <title>Trachymyrmex septentrionalis WGS genome.</title>
        <authorList>
            <person name="Nygaard S."/>
            <person name="Hu H."/>
            <person name="Boomsma J."/>
            <person name="Zhang G."/>
        </authorList>
    </citation>
    <scope>NUCLEOTIDE SEQUENCE [LARGE SCALE GENOMIC DNA]</scope>
    <source>
        <strain evidence="2">Tsep2-gDNA-1</strain>
        <tissue evidence="2">Whole body</tissue>
    </source>
</reference>
<name>A0A195F147_9HYME</name>
<dbReference type="EMBL" id="KQ981864">
    <property type="protein sequence ID" value="KYN34188.1"/>
    <property type="molecule type" value="Genomic_DNA"/>
</dbReference>
<evidence type="ECO:0000313" key="2">
    <source>
        <dbReference type="EMBL" id="KYN34188.1"/>
    </source>
</evidence>
<protein>
    <submittedName>
        <fullName evidence="2">Uncharacterized protein</fullName>
    </submittedName>
</protein>
<organism evidence="2 3">
    <name type="scientific">Trachymyrmex septentrionalis</name>
    <dbReference type="NCBI Taxonomy" id="34720"/>
    <lineage>
        <taxon>Eukaryota</taxon>
        <taxon>Metazoa</taxon>
        <taxon>Ecdysozoa</taxon>
        <taxon>Arthropoda</taxon>
        <taxon>Hexapoda</taxon>
        <taxon>Insecta</taxon>
        <taxon>Pterygota</taxon>
        <taxon>Neoptera</taxon>
        <taxon>Endopterygota</taxon>
        <taxon>Hymenoptera</taxon>
        <taxon>Apocrita</taxon>
        <taxon>Aculeata</taxon>
        <taxon>Formicoidea</taxon>
        <taxon>Formicidae</taxon>
        <taxon>Myrmicinae</taxon>
        <taxon>Trachymyrmex</taxon>
    </lineage>
</organism>
<dbReference type="AlphaFoldDB" id="A0A195F147"/>
<gene>
    <name evidence="2" type="ORF">ALC56_11294</name>
</gene>
<proteinExistence type="predicted"/>
<accession>A0A195F147</accession>
<sequence length="152" mass="16682">MIDERKNGKGGEAGKKVQKAPDALLFALESPHVLKDIKPKKKDMRVGWACVRKGERPCRLMTMPISLLEEEGKRENTGSHSGAIVSGTCRRGAKRERAAVGRSVFERGSIETGESISAAAVTMARPDGFSLRDIRTELIDTSIVIRHRARVT</sequence>
<keyword evidence="3" id="KW-1185">Reference proteome</keyword>
<evidence type="ECO:0000256" key="1">
    <source>
        <dbReference type="SAM" id="MobiDB-lite"/>
    </source>
</evidence>
<feature type="region of interest" description="Disordered" evidence="1">
    <location>
        <begin position="71"/>
        <end position="90"/>
    </location>
</feature>